<dbReference type="Proteomes" id="UP000294919">
    <property type="component" value="Unassembled WGS sequence"/>
</dbReference>
<evidence type="ECO:0000313" key="2">
    <source>
        <dbReference type="EMBL" id="TCO78717.1"/>
    </source>
</evidence>
<feature type="domain" description="TerD" evidence="1">
    <location>
        <begin position="1"/>
        <end position="167"/>
    </location>
</feature>
<dbReference type="AlphaFoldDB" id="A0A4R2L0L0"/>
<comment type="caution">
    <text evidence="2">The sequence shown here is derived from an EMBL/GenBank/DDBJ whole genome shotgun (WGS) entry which is preliminary data.</text>
</comment>
<dbReference type="Pfam" id="PF02342">
    <property type="entry name" value="TerD"/>
    <property type="match status" value="1"/>
</dbReference>
<dbReference type="Gene3D" id="2.60.60.30">
    <property type="entry name" value="sav2460 like domains"/>
    <property type="match status" value="1"/>
</dbReference>
<dbReference type="InterPro" id="IPR051324">
    <property type="entry name" value="Stress/Tellurium_Resist"/>
</dbReference>
<dbReference type="PANTHER" id="PTHR32097:SF17">
    <property type="entry name" value="CAMP-BINDING PROTEIN 1-RELATED"/>
    <property type="match status" value="1"/>
</dbReference>
<organism evidence="2 3">
    <name type="scientific">Marinisporobacter balticus</name>
    <dbReference type="NCBI Taxonomy" id="2018667"/>
    <lineage>
        <taxon>Bacteria</taxon>
        <taxon>Bacillati</taxon>
        <taxon>Bacillota</taxon>
        <taxon>Clostridia</taxon>
        <taxon>Peptostreptococcales</taxon>
        <taxon>Thermotaleaceae</taxon>
        <taxon>Marinisporobacter</taxon>
    </lineage>
</organism>
<evidence type="ECO:0000259" key="1">
    <source>
        <dbReference type="Pfam" id="PF02342"/>
    </source>
</evidence>
<name>A0A4R2L0L0_9FIRM</name>
<reference evidence="2 3" key="1">
    <citation type="submission" date="2019-03" db="EMBL/GenBank/DDBJ databases">
        <title>Genomic Encyclopedia of Type Strains, Phase IV (KMG-IV): sequencing the most valuable type-strain genomes for metagenomic binning, comparative biology and taxonomic classification.</title>
        <authorList>
            <person name="Goeker M."/>
        </authorList>
    </citation>
    <scope>NUCLEOTIDE SEQUENCE [LARGE SCALE GENOMIC DNA]</scope>
    <source>
        <strain evidence="2 3">DSM 102940</strain>
    </source>
</reference>
<dbReference type="EMBL" id="SLWV01000004">
    <property type="protein sequence ID" value="TCO78717.1"/>
    <property type="molecule type" value="Genomic_DNA"/>
</dbReference>
<accession>A0A4R2L0L0</accession>
<dbReference type="CDD" id="cd06974">
    <property type="entry name" value="TerD_like"/>
    <property type="match status" value="1"/>
</dbReference>
<keyword evidence="3" id="KW-1185">Reference proteome</keyword>
<dbReference type="RefSeq" id="WP_165916240.1">
    <property type="nucleotide sequence ID" value="NZ_SLWV01000004.1"/>
</dbReference>
<sequence>MEKLLVKGEKIVIGKRNEGLNHLVLELTYLNPADLLFDIDIFVFMVEENHGVNKKNIIFYNQPRSICKSIVYREDDHGDENKKSVEVNLNQIPQPIKKIVFGCSIYKDANVTEAKNIELSFQGIDKMTNMRMFTIHDKINIDQDETVILGDIYQYKDLWKFNTLKYQHEENILRGIKKLYPIKIY</sequence>
<dbReference type="InterPro" id="IPR003325">
    <property type="entry name" value="TerD"/>
</dbReference>
<dbReference type="PANTHER" id="PTHR32097">
    <property type="entry name" value="CAMP-BINDING PROTEIN 1-RELATED"/>
    <property type="match status" value="1"/>
</dbReference>
<proteinExistence type="predicted"/>
<protein>
    <submittedName>
        <fullName evidence="2">Stress response protein SCP2</fullName>
    </submittedName>
</protein>
<gene>
    <name evidence="2" type="ORF">EV214_104104</name>
</gene>
<evidence type="ECO:0000313" key="3">
    <source>
        <dbReference type="Proteomes" id="UP000294919"/>
    </source>
</evidence>